<dbReference type="InterPro" id="IPR036397">
    <property type="entry name" value="RNaseH_sf"/>
</dbReference>
<dbReference type="GO" id="GO:0005829">
    <property type="term" value="C:cytosol"/>
    <property type="evidence" value="ECO:0007669"/>
    <property type="project" value="TreeGrafter"/>
</dbReference>
<dbReference type="PANTHER" id="PTHR30231:SF41">
    <property type="entry name" value="DNA POLYMERASE III SUBUNIT EPSILON"/>
    <property type="match status" value="1"/>
</dbReference>
<evidence type="ECO:0000259" key="2">
    <source>
        <dbReference type="SMART" id="SM00479"/>
    </source>
</evidence>
<dbReference type="Gene3D" id="3.30.420.10">
    <property type="entry name" value="Ribonuclease H-like superfamily/Ribonuclease H"/>
    <property type="match status" value="1"/>
</dbReference>
<dbReference type="CDD" id="cd06127">
    <property type="entry name" value="DEDDh"/>
    <property type="match status" value="1"/>
</dbReference>
<feature type="region of interest" description="Disordered" evidence="1">
    <location>
        <begin position="219"/>
        <end position="249"/>
    </location>
</feature>
<dbReference type="SMART" id="SM00479">
    <property type="entry name" value="EXOIII"/>
    <property type="match status" value="1"/>
</dbReference>
<dbReference type="EMBL" id="JAEKNQ010000006">
    <property type="protein sequence ID" value="MBJ7601744.1"/>
    <property type="molecule type" value="Genomic_DNA"/>
</dbReference>
<dbReference type="SUPFAM" id="SSF53098">
    <property type="entry name" value="Ribonuclease H-like"/>
    <property type="match status" value="1"/>
</dbReference>
<reference evidence="3 4" key="1">
    <citation type="submission" date="2020-10" db="EMBL/GenBank/DDBJ databases">
        <title>Ca. Dormibacterota MAGs.</title>
        <authorList>
            <person name="Montgomery K."/>
        </authorList>
    </citation>
    <scope>NUCLEOTIDE SEQUENCE [LARGE SCALE GENOMIC DNA]</scope>
    <source>
        <strain evidence="3">SC8811_S16_3</strain>
    </source>
</reference>
<accession>A0A934NCA7</accession>
<dbReference type="GO" id="GO:0003676">
    <property type="term" value="F:nucleic acid binding"/>
    <property type="evidence" value="ECO:0007669"/>
    <property type="project" value="InterPro"/>
</dbReference>
<sequence length="249" mass="27102">MLKPRSGRGLVPFQRGRLPQPAPVVPETPLREAQFVAFDIETTGNTPFLVIEIGAERFELEGSLSLFDTLVKTGAPINPYARRRHLISPDMLRGAPGFADVRPAFLHFAEGAALVEHSHDAFDSYLIGRGLKQKLEHPILDTSALARAVLELPAGQTPGLARVVEMLGVEASPAHAALSDAQATAAVFRRLVLLGHERLGWRTVGDLLQAQVRPVVDRSALEGRAKPRRRRRSGEMSGREIPAAPTRTA</sequence>
<comment type="caution">
    <text evidence="3">The sequence shown here is derived from an EMBL/GenBank/DDBJ whole genome shotgun (WGS) entry which is preliminary data.</text>
</comment>
<organism evidence="3 4">
    <name type="scientific">Candidatus Dormiibacter inghamiae</name>
    <dbReference type="NCBI Taxonomy" id="3127013"/>
    <lineage>
        <taxon>Bacteria</taxon>
        <taxon>Bacillati</taxon>
        <taxon>Candidatus Dormiibacterota</taxon>
        <taxon>Candidatus Dormibacteria</taxon>
        <taxon>Candidatus Dormibacterales</taxon>
        <taxon>Candidatus Dormibacteraceae</taxon>
        <taxon>Candidatus Dormiibacter</taxon>
    </lineage>
</organism>
<proteinExistence type="predicted"/>
<keyword evidence="3" id="KW-0269">Exonuclease</keyword>
<dbReference type="Pfam" id="PF00929">
    <property type="entry name" value="RNase_T"/>
    <property type="match status" value="1"/>
</dbReference>
<dbReference type="AlphaFoldDB" id="A0A934NCA7"/>
<feature type="domain" description="Exonuclease" evidence="2">
    <location>
        <begin position="34"/>
        <end position="197"/>
    </location>
</feature>
<evidence type="ECO:0000313" key="3">
    <source>
        <dbReference type="EMBL" id="MBJ7601744.1"/>
    </source>
</evidence>
<evidence type="ECO:0000313" key="4">
    <source>
        <dbReference type="Proteomes" id="UP000620075"/>
    </source>
</evidence>
<keyword evidence="3" id="KW-0378">Hydrolase</keyword>
<dbReference type="Proteomes" id="UP000620075">
    <property type="component" value="Unassembled WGS sequence"/>
</dbReference>
<keyword evidence="3" id="KW-0540">Nuclease</keyword>
<evidence type="ECO:0000256" key="1">
    <source>
        <dbReference type="SAM" id="MobiDB-lite"/>
    </source>
</evidence>
<name>A0A934NCA7_9BACT</name>
<dbReference type="InterPro" id="IPR013520">
    <property type="entry name" value="Ribonucl_H"/>
</dbReference>
<protein>
    <submittedName>
        <fullName evidence="3">3'-5' exonuclease</fullName>
    </submittedName>
</protein>
<dbReference type="InterPro" id="IPR012337">
    <property type="entry name" value="RNaseH-like_sf"/>
</dbReference>
<dbReference type="PANTHER" id="PTHR30231">
    <property type="entry name" value="DNA POLYMERASE III SUBUNIT EPSILON"/>
    <property type="match status" value="1"/>
</dbReference>
<dbReference type="GO" id="GO:0008408">
    <property type="term" value="F:3'-5' exonuclease activity"/>
    <property type="evidence" value="ECO:0007669"/>
    <property type="project" value="TreeGrafter"/>
</dbReference>
<gene>
    <name evidence="3" type="ORF">JF888_00875</name>
</gene>
<dbReference type="GO" id="GO:0045004">
    <property type="term" value="P:DNA replication proofreading"/>
    <property type="evidence" value="ECO:0007669"/>
    <property type="project" value="TreeGrafter"/>
</dbReference>